<organism evidence="3 4">
    <name type="scientific">Mycolicibacterium chlorophenolicum</name>
    <dbReference type="NCBI Taxonomy" id="37916"/>
    <lineage>
        <taxon>Bacteria</taxon>
        <taxon>Bacillati</taxon>
        <taxon>Actinomycetota</taxon>
        <taxon>Actinomycetes</taxon>
        <taxon>Mycobacteriales</taxon>
        <taxon>Mycobacteriaceae</taxon>
        <taxon>Mycolicibacterium</taxon>
    </lineage>
</organism>
<dbReference type="RefSeq" id="WP_234714201.1">
    <property type="nucleotide sequence ID" value="NZ_JYNL01000064.1"/>
</dbReference>
<proteinExistence type="inferred from homology"/>
<dbReference type="PRINTS" id="PR01438">
    <property type="entry name" value="UNVRSLSTRESS"/>
</dbReference>
<evidence type="ECO:0000259" key="2">
    <source>
        <dbReference type="Pfam" id="PF00582"/>
    </source>
</evidence>
<dbReference type="Proteomes" id="UP000036513">
    <property type="component" value="Unassembled WGS sequence"/>
</dbReference>
<name>A0A0J6VMS2_9MYCO</name>
<dbReference type="AlphaFoldDB" id="A0A0J6VMS2"/>
<dbReference type="PATRIC" id="fig|37916.4.peg.5732"/>
<dbReference type="Pfam" id="PF00582">
    <property type="entry name" value="Usp"/>
    <property type="match status" value="1"/>
</dbReference>
<dbReference type="SMR" id="A0A0J6VMS2"/>
<dbReference type="InterPro" id="IPR006016">
    <property type="entry name" value="UspA"/>
</dbReference>
<dbReference type="InterPro" id="IPR014729">
    <property type="entry name" value="Rossmann-like_a/b/a_fold"/>
</dbReference>
<reference evidence="3 4" key="1">
    <citation type="journal article" date="2015" name="Genome Biol. Evol.">
        <title>Characterization of Three Mycobacterium spp. with Potential Use in Bioremediation by Genome Sequencing and Comparative Genomics.</title>
        <authorList>
            <person name="Das S."/>
            <person name="Pettersson B.M."/>
            <person name="Behra P.R."/>
            <person name="Ramesh M."/>
            <person name="Dasgupta S."/>
            <person name="Bhattacharya A."/>
            <person name="Kirsebom L.A."/>
        </authorList>
    </citation>
    <scope>NUCLEOTIDE SEQUENCE [LARGE SCALE GENOMIC DNA]</scope>
    <source>
        <strain evidence="3 4">DSM 43826</strain>
    </source>
</reference>
<evidence type="ECO:0000256" key="1">
    <source>
        <dbReference type="ARBA" id="ARBA00008791"/>
    </source>
</evidence>
<dbReference type="STRING" id="37916.MCHLDSM_05715"/>
<dbReference type="InterPro" id="IPR006015">
    <property type="entry name" value="Universal_stress_UspA"/>
</dbReference>
<evidence type="ECO:0000313" key="4">
    <source>
        <dbReference type="Proteomes" id="UP000036513"/>
    </source>
</evidence>
<dbReference type="Gene3D" id="3.40.50.620">
    <property type="entry name" value="HUPs"/>
    <property type="match status" value="1"/>
</dbReference>
<protein>
    <submittedName>
        <fullName evidence="3">Universal stress protein</fullName>
    </submittedName>
</protein>
<gene>
    <name evidence="3" type="ORF">MCHLDSM_05715</name>
</gene>
<comment type="similarity">
    <text evidence="1">Belongs to the universal stress protein A family.</text>
</comment>
<evidence type="ECO:0000313" key="3">
    <source>
        <dbReference type="EMBL" id="KMO70822.1"/>
    </source>
</evidence>
<feature type="domain" description="UspA" evidence="2">
    <location>
        <begin position="13"/>
        <end position="135"/>
    </location>
</feature>
<keyword evidence="4" id="KW-1185">Reference proteome</keyword>
<dbReference type="EMBL" id="JYNL01000064">
    <property type="protein sequence ID" value="KMO70822.1"/>
    <property type="molecule type" value="Genomic_DNA"/>
</dbReference>
<dbReference type="SUPFAM" id="SSF52402">
    <property type="entry name" value="Adenine nucleotide alpha hydrolases-like"/>
    <property type="match status" value="1"/>
</dbReference>
<accession>A0A0J6VMS2</accession>
<sequence>MSDSLPPSEGLAVVVGVDGSRAALNAVRWAAAEAVDRDLPLRIVHVVASGGAPDDGAADAALLAAQDAAVMSTERVRAQRVQIIGRPEDILLQESRHAAMVCIGARPRRAADEPVVGRVATALARASACPVAVIRSRTDGTAHTDGVISVVLSDDVGNDDVVHLAMHEGRLRGRVVRQIDRRADSWVRRYPDVHVETVAAGSGHQFGWETDGHGDVGLAVVGTADADALPTLTMPNCHPILGYPNCSLLLVRQ</sequence>
<comment type="caution">
    <text evidence="3">The sequence shown here is derived from an EMBL/GenBank/DDBJ whole genome shotgun (WGS) entry which is preliminary data.</text>
</comment>